<proteinExistence type="predicted"/>
<evidence type="ECO:0000313" key="2">
    <source>
        <dbReference type="EMBL" id="KAL3122394.1"/>
    </source>
</evidence>
<feature type="compositionally biased region" description="Low complexity" evidence="1">
    <location>
        <begin position="356"/>
        <end position="375"/>
    </location>
</feature>
<organism evidence="2 3">
    <name type="scientific">Heterodera trifolii</name>
    <dbReference type="NCBI Taxonomy" id="157864"/>
    <lineage>
        <taxon>Eukaryota</taxon>
        <taxon>Metazoa</taxon>
        <taxon>Ecdysozoa</taxon>
        <taxon>Nematoda</taxon>
        <taxon>Chromadorea</taxon>
        <taxon>Rhabditida</taxon>
        <taxon>Tylenchina</taxon>
        <taxon>Tylenchomorpha</taxon>
        <taxon>Tylenchoidea</taxon>
        <taxon>Heteroderidae</taxon>
        <taxon>Heteroderinae</taxon>
        <taxon>Heterodera</taxon>
    </lineage>
</organism>
<evidence type="ECO:0000256" key="1">
    <source>
        <dbReference type="SAM" id="MobiDB-lite"/>
    </source>
</evidence>
<evidence type="ECO:0000313" key="3">
    <source>
        <dbReference type="Proteomes" id="UP001620626"/>
    </source>
</evidence>
<accession>A0ABD2M7L2</accession>
<gene>
    <name evidence="2" type="ORF">niasHT_000970</name>
</gene>
<feature type="compositionally biased region" description="Polar residues" evidence="1">
    <location>
        <begin position="238"/>
        <end position="249"/>
    </location>
</feature>
<keyword evidence="3" id="KW-1185">Reference proteome</keyword>
<sequence>MLFPFLVHAMLRTLPGSGLAMRLSLVAGACVCITVKCVGGEILDLEPLDAKRLQAKNLHDYLQDIILAEKVDFVLDANHEWLHGEQVMRRCQMFSQTESTAAAQNANAAHSAAPPKTREIVSNVLHAGPIEMEHKIIFTTMRVAVVTCKSHTSDNNNEQPDDEFGEHNAKCIVSPNQSSSSAAAAAMDTFEHQLRALLRNHGKTVGQATEVLARLAIVGMDGPVAGGAVPHSPPLSKCHNSSPSPQYNQQHPADIVVASTSKCSSSSSSSSSAACCPPSFYPSHNHQQFVPSSSSVIIDHHDGGGTNAGGGGGAANNNNNNNNMAPPVAPTPQQPTAMPVYFSLAQISATVSGTASSSTASSISDRHQQQQQQQQFVPNHRFSIADMQHNNHCRFPLLNNSNSCPSSTPCWLQTSPASSSSSTIMMTASTVPTMMTKAMPTMAPPVTGMLMSGMDPSAQHHQHHHHQQQQQHQNMATTVPPPTASSSCNTTHLDSYVPTQRLQQIMESFHPPPAVLAPPFSTGGSDNLQQNFLLLTNNNGNNNINNDNDIDIGQHHWENDQKR</sequence>
<comment type="caution">
    <text evidence="2">The sequence shown here is derived from an EMBL/GenBank/DDBJ whole genome shotgun (WGS) entry which is preliminary data.</text>
</comment>
<dbReference type="AlphaFoldDB" id="A0ABD2M7L2"/>
<feature type="region of interest" description="Disordered" evidence="1">
    <location>
        <begin position="453"/>
        <end position="490"/>
    </location>
</feature>
<feature type="region of interest" description="Disordered" evidence="1">
    <location>
        <begin position="228"/>
        <end position="249"/>
    </location>
</feature>
<dbReference type="EMBL" id="JBICBT010000138">
    <property type="protein sequence ID" value="KAL3122394.1"/>
    <property type="molecule type" value="Genomic_DNA"/>
</dbReference>
<feature type="region of interest" description="Disordered" evidence="1">
    <location>
        <begin position="356"/>
        <end position="376"/>
    </location>
</feature>
<protein>
    <submittedName>
        <fullName evidence="2">Uncharacterized protein</fullName>
    </submittedName>
</protein>
<dbReference type="Proteomes" id="UP001620626">
    <property type="component" value="Unassembled WGS sequence"/>
</dbReference>
<name>A0ABD2M7L2_9BILA</name>
<reference evidence="2 3" key="1">
    <citation type="submission" date="2024-10" db="EMBL/GenBank/DDBJ databases">
        <authorList>
            <person name="Kim D."/>
        </authorList>
    </citation>
    <scope>NUCLEOTIDE SEQUENCE [LARGE SCALE GENOMIC DNA]</scope>
    <source>
        <strain evidence="2">BH-2024</strain>
    </source>
</reference>